<reference evidence="2" key="1">
    <citation type="submission" date="2024-05" db="EMBL/GenBank/DDBJ databases">
        <title>WGS of Aeromonas isolates.</title>
        <authorList>
            <person name="Lee H."/>
        </authorList>
    </citation>
    <scope>NUCLEOTIDE SEQUENCE</scope>
    <source>
        <strain evidence="2">LP308</strain>
    </source>
</reference>
<gene>
    <name evidence="2" type="ORF">OB962_10355</name>
</gene>
<dbReference type="EMBL" id="JAOPLU010000002">
    <property type="protein sequence ID" value="MDM5131398.1"/>
    <property type="molecule type" value="Genomic_DNA"/>
</dbReference>
<comment type="caution">
    <text evidence="2">The sequence shown here is derived from an EMBL/GenBank/DDBJ whole genome shotgun (WGS) entry which is preliminary data.</text>
</comment>
<protein>
    <submittedName>
        <fullName evidence="2">Uncharacterized protein</fullName>
    </submittedName>
</protein>
<organism evidence="2 3">
    <name type="scientific">Aeromonas piscicola</name>
    <dbReference type="NCBI Taxonomy" id="600645"/>
    <lineage>
        <taxon>Bacteria</taxon>
        <taxon>Pseudomonadati</taxon>
        <taxon>Pseudomonadota</taxon>
        <taxon>Gammaproteobacteria</taxon>
        <taxon>Aeromonadales</taxon>
        <taxon>Aeromonadaceae</taxon>
        <taxon>Aeromonas</taxon>
    </lineage>
</organism>
<keyword evidence="3" id="KW-1185">Reference proteome</keyword>
<sequence>MRLTKIAENINAKDFLISVCDGQLKTKPYIEGNDSIAVRIFLQPTRVYYHENECITIDYETGATLVISHSDVGFDTVFIHPAKSKQSGADHKVIIVYHDAHGEKISDKKLNSLMDSLCLYHMYTSVLFEKNIFLRLRVIVLRAKSFYYRYLDNDNKFKYTSGIYIPLTSLVVSLIALVIAFIYSSP</sequence>
<feature type="transmembrane region" description="Helical" evidence="1">
    <location>
        <begin position="163"/>
        <end position="183"/>
    </location>
</feature>
<dbReference type="Proteomes" id="UP001168109">
    <property type="component" value="Unassembled WGS sequence"/>
</dbReference>
<name>A0ABT7QBR6_9GAMM</name>
<proteinExistence type="predicted"/>
<evidence type="ECO:0000256" key="1">
    <source>
        <dbReference type="SAM" id="Phobius"/>
    </source>
</evidence>
<accession>A0ABT7QBR6</accession>
<keyword evidence="1" id="KW-0812">Transmembrane</keyword>
<keyword evidence="1" id="KW-1133">Transmembrane helix</keyword>
<evidence type="ECO:0000313" key="2">
    <source>
        <dbReference type="EMBL" id="MDM5131398.1"/>
    </source>
</evidence>
<dbReference type="RefSeq" id="WP_290041965.1">
    <property type="nucleotide sequence ID" value="NZ_JAOPLU010000002.1"/>
</dbReference>
<evidence type="ECO:0000313" key="3">
    <source>
        <dbReference type="Proteomes" id="UP001168109"/>
    </source>
</evidence>
<keyword evidence="1" id="KW-0472">Membrane</keyword>